<dbReference type="Proteomes" id="UP000595254">
    <property type="component" value="Chromosome"/>
</dbReference>
<name>A0A974S1Q4_PERPY</name>
<dbReference type="GO" id="GO:0035438">
    <property type="term" value="F:cyclic-di-GMP binding"/>
    <property type="evidence" value="ECO:0007669"/>
    <property type="project" value="InterPro"/>
</dbReference>
<dbReference type="KEGG" id="ppsr:I6J18_07665"/>
<proteinExistence type="predicted"/>
<evidence type="ECO:0000313" key="2">
    <source>
        <dbReference type="EMBL" id="QQT01723.1"/>
    </source>
</evidence>
<dbReference type="SUPFAM" id="SSF141371">
    <property type="entry name" value="PilZ domain-like"/>
    <property type="match status" value="1"/>
</dbReference>
<reference evidence="2 3" key="1">
    <citation type="submission" date="2021-01" db="EMBL/GenBank/DDBJ databases">
        <title>FDA dAtabase for Regulatory Grade micrObial Sequences (FDA-ARGOS): Supporting development and validation of Infectious Disease Dx tests.</title>
        <authorList>
            <person name="Nelson B."/>
            <person name="Plummer A."/>
            <person name="Tallon L."/>
            <person name="Sadzewicz L."/>
            <person name="Zhao X."/>
            <person name="Boylan J."/>
            <person name="Ott S."/>
            <person name="Bowen H."/>
            <person name="Vavikolanu K."/>
            <person name="Mehta A."/>
            <person name="Aluvathingal J."/>
            <person name="Nadendla S."/>
            <person name="Myers T."/>
            <person name="Yan Y."/>
            <person name="Sichtig H."/>
        </authorList>
    </citation>
    <scope>NUCLEOTIDE SEQUENCE [LARGE SCALE GENOMIC DNA]</scope>
    <source>
        <strain evidence="2 3">FDAARGOS_1161</strain>
    </source>
</reference>
<sequence length="120" mass="14129">MKYNRDEPFRFTFTPPISGFFSITRLRGVNGQSRKGQMELLDISPRGVKFQSILDIPKSNDMELVLTFSINEEEFIRSGKIVWKQEGYKKHTYGVIFHDDPIVNKRIIEELKKYNKSKKI</sequence>
<organism evidence="2 3">
    <name type="scientific">Peribacillus psychrosaccharolyticus</name>
    <name type="common">Bacillus psychrosaccharolyticus</name>
    <dbReference type="NCBI Taxonomy" id="1407"/>
    <lineage>
        <taxon>Bacteria</taxon>
        <taxon>Bacillati</taxon>
        <taxon>Bacillota</taxon>
        <taxon>Bacilli</taxon>
        <taxon>Bacillales</taxon>
        <taxon>Bacillaceae</taxon>
        <taxon>Peribacillus</taxon>
    </lineage>
</organism>
<dbReference type="InterPro" id="IPR009875">
    <property type="entry name" value="PilZ_domain"/>
</dbReference>
<feature type="domain" description="PilZ" evidence="1">
    <location>
        <begin position="34"/>
        <end position="111"/>
    </location>
</feature>
<dbReference type="Pfam" id="PF07238">
    <property type="entry name" value="PilZ"/>
    <property type="match status" value="1"/>
</dbReference>
<accession>A0A974S1Q4</accession>
<evidence type="ECO:0000259" key="1">
    <source>
        <dbReference type="Pfam" id="PF07238"/>
    </source>
</evidence>
<protein>
    <submittedName>
        <fullName evidence="2">PilZ domain-containing protein</fullName>
    </submittedName>
</protein>
<evidence type="ECO:0000313" key="3">
    <source>
        <dbReference type="Proteomes" id="UP000595254"/>
    </source>
</evidence>
<dbReference type="AlphaFoldDB" id="A0A974S1Q4"/>
<gene>
    <name evidence="2" type="ORF">I6J18_07665</name>
</gene>
<dbReference type="EMBL" id="CP068053">
    <property type="protein sequence ID" value="QQT01723.1"/>
    <property type="molecule type" value="Genomic_DNA"/>
</dbReference>
<dbReference type="RefSeq" id="WP_040375989.1">
    <property type="nucleotide sequence ID" value="NZ_CP068053.1"/>
</dbReference>
<keyword evidence="3" id="KW-1185">Reference proteome</keyword>